<dbReference type="EC" id="3.4.19.9" evidence="7"/>
<sequence>MLNCVVEFRTFVVLFLKSLFCSVSDVFNLYVLKHKNLYTGTAEIVNDRPIIGILAQEQSKYLQQKFPREHYTSYIGASYVKDVEASGARVVPLMIGKGRDYYENALQKLNGVLLPGGATYFNQSNGFADAGQHIYDIALQMNAGGDYFPIFGTCLGFELLIILASRRESGENRVPCYSFKSLPLQFTKNARTSKMFRIAPNDIMTILATENVTVNAHQFCIVDDNLISHNLTNDWRITSHSVDDNGTQFIASMEHKRYPFYGVQFHPEKSAFEWKASKPYPHTANAIRANRYFMDFFVNECRKSSHCFINTTEENEYLIYNYTPVFTAPVGSAFQQCYFFEPRGETKGPLDENNDLESTIYQLELM</sequence>
<dbReference type="Proteomes" id="UP000324832">
    <property type="component" value="Unassembled WGS sequence"/>
</dbReference>
<dbReference type="AlphaFoldDB" id="A0A5E4QTJ5"/>
<gene>
    <name evidence="8" type="ORF">LSINAPIS_LOCUS11757</name>
</gene>
<dbReference type="GO" id="GO:0046900">
    <property type="term" value="P:tetrahydrofolylpolyglutamate metabolic process"/>
    <property type="evidence" value="ECO:0007669"/>
    <property type="project" value="TreeGrafter"/>
</dbReference>
<name>A0A5E4QTJ5_9NEOP</name>
<dbReference type="GO" id="GO:0005576">
    <property type="term" value="C:extracellular region"/>
    <property type="evidence" value="ECO:0007669"/>
    <property type="project" value="UniProtKB-SubCell"/>
</dbReference>
<organism evidence="8 9">
    <name type="scientific">Leptidea sinapis</name>
    <dbReference type="NCBI Taxonomy" id="189913"/>
    <lineage>
        <taxon>Eukaryota</taxon>
        <taxon>Metazoa</taxon>
        <taxon>Ecdysozoa</taxon>
        <taxon>Arthropoda</taxon>
        <taxon>Hexapoda</taxon>
        <taxon>Insecta</taxon>
        <taxon>Pterygota</taxon>
        <taxon>Neoptera</taxon>
        <taxon>Endopterygota</taxon>
        <taxon>Lepidoptera</taxon>
        <taxon>Glossata</taxon>
        <taxon>Ditrysia</taxon>
        <taxon>Papilionoidea</taxon>
        <taxon>Pieridae</taxon>
        <taxon>Dismorphiinae</taxon>
        <taxon>Leptidea</taxon>
    </lineage>
</organism>
<feature type="active site" evidence="7">
    <location>
        <position position="266"/>
    </location>
</feature>
<feature type="active site" description="Nucleophile" evidence="6 7">
    <location>
        <position position="154"/>
    </location>
</feature>
<dbReference type="EMBL" id="FZQP02005299">
    <property type="protein sequence ID" value="VVD01305.1"/>
    <property type="molecule type" value="Genomic_DNA"/>
</dbReference>
<evidence type="ECO:0000256" key="7">
    <source>
        <dbReference type="PROSITE-ProRule" id="PRU00607"/>
    </source>
</evidence>
<dbReference type="GO" id="GO:0034722">
    <property type="term" value="F:gamma-glutamyl-peptidase activity"/>
    <property type="evidence" value="ECO:0007669"/>
    <property type="project" value="UniProtKB-UniRule"/>
</dbReference>
<dbReference type="PROSITE" id="PS51273">
    <property type="entry name" value="GATASE_TYPE_1"/>
    <property type="match status" value="1"/>
</dbReference>
<evidence type="ECO:0000256" key="4">
    <source>
        <dbReference type="ARBA" id="ARBA00022729"/>
    </source>
</evidence>
<reference evidence="8 9" key="1">
    <citation type="submission" date="2017-07" db="EMBL/GenBank/DDBJ databases">
        <authorList>
            <person name="Talla V."/>
            <person name="Backstrom N."/>
        </authorList>
    </citation>
    <scope>NUCLEOTIDE SEQUENCE [LARGE SCALE GENOMIC DNA]</scope>
</reference>
<comment type="catalytic activity">
    <reaction evidence="7">
        <text>(6S)-5,6,7,8-tetrahydrofolyl-(gamma-L-Glu)(n) + (n-1) H2O = (6S)-5,6,7,8-tetrahydrofolate + (n-1) L-glutamate</text>
        <dbReference type="Rhea" id="RHEA:56784"/>
        <dbReference type="Rhea" id="RHEA-COMP:14738"/>
        <dbReference type="ChEBI" id="CHEBI:15377"/>
        <dbReference type="ChEBI" id="CHEBI:29985"/>
        <dbReference type="ChEBI" id="CHEBI:57453"/>
        <dbReference type="ChEBI" id="CHEBI:141005"/>
        <dbReference type="EC" id="3.4.19.9"/>
    </reaction>
</comment>
<protein>
    <recommendedName>
        <fullName evidence="7">folate gamma-glutamyl hydrolase</fullName>
        <ecNumber evidence="7">3.4.19.9</ecNumber>
    </recommendedName>
</protein>
<dbReference type="PANTHER" id="PTHR11315:SF0">
    <property type="entry name" value="FOLATE GAMMA-GLUTAMYL HYDROLASE"/>
    <property type="match status" value="1"/>
</dbReference>
<keyword evidence="4" id="KW-0732">Signal</keyword>
<dbReference type="Pfam" id="PF07722">
    <property type="entry name" value="Peptidase_C26"/>
    <property type="match status" value="1"/>
</dbReference>
<comment type="similarity">
    <text evidence="2">Belongs to the peptidase C26 family.</text>
</comment>
<dbReference type="GO" id="GO:0005773">
    <property type="term" value="C:vacuole"/>
    <property type="evidence" value="ECO:0007669"/>
    <property type="project" value="TreeGrafter"/>
</dbReference>
<keyword evidence="9" id="KW-1185">Reference proteome</keyword>
<accession>A0A5E4QTJ5</accession>
<evidence type="ECO:0000256" key="5">
    <source>
        <dbReference type="ARBA" id="ARBA00022801"/>
    </source>
</evidence>
<dbReference type="PANTHER" id="PTHR11315">
    <property type="entry name" value="PROTEASE FAMILY C26 GAMMA-GLUTAMYL HYDROLASE"/>
    <property type="match status" value="1"/>
</dbReference>
<evidence type="ECO:0000256" key="1">
    <source>
        <dbReference type="ARBA" id="ARBA00004239"/>
    </source>
</evidence>
<dbReference type="InterPro" id="IPR011697">
    <property type="entry name" value="Peptidase_C26"/>
</dbReference>
<evidence type="ECO:0000313" key="8">
    <source>
        <dbReference type="EMBL" id="VVD01305.1"/>
    </source>
</evidence>
<evidence type="ECO:0000256" key="3">
    <source>
        <dbReference type="ARBA" id="ARBA00022525"/>
    </source>
</evidence>
<comment type="subcellular location">
    <subcellularLocation>
        <location evidence="1">Secreted</location>
        <location evidence="1">Extracellular space</location>
    </subcellularLocation>
</comment>
<keyword evidence="3" id="KW-0964">Secreted</keyword>
<dbReference type="Gene3D" id="3.40.50.880">
    <property type="match status" value="1"/>
</dbReference>
<dbReference type="InterPro" id="IPR029062">
    <property type="entry name" value="Class_I_gatase-like"/>
</dbReference>
<keyword evidence="5 7" id="KW-0378">Hydrolase</keyword>
<dbReference type="PROSITE" id="PS51275">
    <property type="entry name" value="PEPTIDASE_C26_GGH"/>
    <property type="match status" value="1"/>
</dbReference>
<evidence type="ECO:0000256" key="2">
    <source>
        <dbReference type="ARBA" id="ARBA00011083"/>
    </source>
</evidence>
<evidence type="ECO:0000256" key="6">
    <source>
        <dbReference type="PIRSR" id="PIRSR615527-1"/>
    </source>
</evidence>
<evidence type="ECO:0000313" key="9">
    <source>
        <dbReference type="Proteomes" id="UP000324832"/>
    </source>
</evidence>
<feature type="active site" description="Proton donor" evidence="6">
    <location>
        <position position="266"/>
    </location>
</feature>
<dbReference type="FunFam" id="3.40.50.880:FF:000024">
    <property type="entry name" value="Folate gamma-glutamyl hydrolase"/>
    <property type="match status" value="1"/>
</dbReference>
<proteinExistence type="inferred from homology"/>
<dbReference type="SUPFAM" id="SSF52317">
    <property type="entry name" value="Class I glutamine amidotransferase-like"/>
    <property type="match status" value="1"/>
</dbReference>
<dbReference type="InterPro" id="IPR015527">
    <property type="entry name" value="Pept_C26_g-glut_hydrolase"/>
</dbReference>